<dbReference type="Pfam" id="PF01936">
    <property type="entry name" value="NYN"/>
    <property type="match status" value="1"/>
</dbReference>
<keyword evidence="3" id="KW-1185">Reference proteome</keyword>
<gene>
    <name evidence="2" type="ORF">TSOC_014878</name>
</gene>
<proteinExistence type="predicted"/>
<evidence type="ECO:0000313" key="3">
    <source>
        <dbReference type="Proteomes" id="UP000236333"/>
    </source>
</evidence>
<reference evidence="2 3" key="1">
    <citation type="journal article" date="2017" name="Mol. Biol. Evol.">
        <title>The 4-celled Tetrabaena socialis nuclear genome reveals the essential components for genetic control of cell number at the origin of multicellularity in the volvocine lineage.</title>
        <authorList>
            <person name="Featherston J."/>
            <person name="Arakaki Y."/>
            <person name="Hanschen E.R."/>
            <person name="Ferris P.J."/>
            <person name="Michod R.E."/>
            <person name="Olson B.J.S.C."/>
            <person name="Nozaki H."/>
            <person name="Durand P.M."/>
        </authorList>
    </citation>
    <scope>NUCLEOTIDE SEQUENCE [LARGE SCALE GENOMIC DNA]</scope>
    <source>
        <strain evidence="2 3">NIES-571</strain>
    </source>
</reference>
<dbReference type="EMBL" id="PGGS01003186">
    <property type="protein sequence ID" value="PNG99347.1"/>
    <property type="molecule type" value="Genomic_DNA"/>
</dbReference>
<evidence type="ECO:0000259" key="1">
    <source>
        <dbReference type="Pfam" id="PF01936"/>
    </source>
</evidence>
<dbReference type="InterPro" id="IPR021139">
    <property type="entry name" value="NYN"/>
</dbReference>
<comment type="caution">
    <text evidence="2">The sequence shown here is derived from an EMBL/GenBank/DDBJ whole genome shotgun (WGS) entry which is preliminary data.</text>
</comment>
<name>A0A2J7ZGH6_9CHLO</name>
<dbReference type="AlphaFoldDB" id="A0A2J7ZGH6"/>
<protein>
    <recommendedName>
        <fullName evidence="1">NYN domain-containing protein</fullName>
    </recommendedName>
</protein>
<organism evidence="2 3">
    <name type="scientific">Tetrabaena socialis</name>
    <dbReference type="NCBI Taxonomy" id="47790"/>
    <lineage>
        <taxon>Eukaryota</taxon>
        <taxon>Viridiplantae</taxon>
        <taxon>Chlorophyta</taxon>
        <taxon>core chlorophytes</taxon>
        <taxon>Chlorophyceae</taxon>
        <taxon>CS clade</taxon>
        <taxon>Chlamydomonadales</taxon>
        <taxon>Tetrabaenaceae</taxon>
        <taxon>Tetrabaena</taxon>
    </lineage>
</organism>
<dbReference type="Gene3D" id="3.40.50.1010">
    <property type="entry name" value="5'-nuclease"/>
    <property type="match status" value="1"/>
</dbReference>
<feature type="domain" description="NYN" evidence="1">
    <location>
        <begin position="5"/>
        <end position="159"/>
    </location>
</feature>
<dbReference type="GO" id="GO:0004540">
    <property type="term" value="F:RNA nuclease activity"/>
    <property type="evidence" value="ECO:0007669"/>
    <property type="project" value="InterPro"/>
</dbReference>
<accession>A0A2J7ZGH6</accession>
<sequence>MAGSVYVFIDNSNTFIQASHTLAALEDAGQWGAQRTTRQLTNARIDYGCLVRAMLKGRQLGGPPLLVGSRPPQNDTLWEKLKGQGLDIKVFDRNAKNKEKKVDTCIVVEVMRTLYTAGRDGCTVALVAGDGDYEPLAAEIDEKGWKFEVYFWRAGADALTLDHTFTYSIELDSMYKEFSFATTSEHSKGRPHLDVSAPELAHMKNEAVLQQIVLPITGVFGWWDWVGDTELKLFFRDAAQQKRALGWLQANHPNWEVFQSA</sequence>
<dbReference type="Proteomes" id="UP000236333">
    <property type="component" value="Unassembled WGS sequence"/>
</dbReference>
<dbReference type="OrthoDB" id="2419124at2759"/>
<evidence type="ECO:0000313" key="2">
    <source>
        <dbReference type="EMBL" id="PNG99347.1"/>
    </source>
</evidence>